<proteinExistence type="predicted"/>
<protein>
    <recommendedName>
        <fullName evidence="4">DUF1554 domain-containing protein</fullName>
    </recommendedName>
</protein>
<dbReference type="RefSeq" id="WP_016547099.1">
    <property type="nucleotide sequence ID" value="NZ_NPDT01000001.1"/>
</dbReference>
<feature type="chain" id="PRO_5014955313" description="DUF1554 domain-containing protein" evidence="1">
    <location>
        <begin position="23"/>
        <end position="218"/>
    </location>
</feature>
<evidence type="ECO:0000256" key="1">
    <source>
        <dbReference type="SAM" id="SignalP"/>
    </source>
</evidence>
<accession>A0A2M9ZH64</accession>
<name>A0A2M9ZH64_9LEPT</name>
<evidence type="ECO:0000313" key="3">
    <source>
        <dbReference type="Proteomes" id="UP000231912"/>
    </source>
</evidence>
<dbReference type="EMBL" id="NPDT01000001">
    <property type="protein sequence ID" value="PJZ67676.1"/>
    <property type="molecule type" value="Genomic_DNA"/>
</dbReference>
<comment type="caution">
    <text evidence="2">The sequence shown here is derived from an EMBL/GenBank/DDBJ whole genome shotgun (WGS) entry which is preliminary data.</text>
</comment>
<organism evidence="2 3">
    <name type="scientific">Leptospira wolffii</name>
    <dbReference type="NCBI Taxonomy" id="409998"/>
    <lineage>
        <taxon>Bacteria</taxon>
        <taxon>Pseudomonadati</taxon>
        <taxon>Spirochaetota</taxon>
        <taxon>Spirochaetia</taxon>
        <taxon>Leptospirales</taxon>
        <taxon>Leptospiraceae</taxon>
        <taxon>Leptospira</taxon>
    </lineage>
</organism>
<dbReference type="AlphaFoldDB" id="A0A2M9ZH64"/>
<evidence type="ECO:0008006" key="4">
    <source>
        <dbReference type="Google" id="ProtNLM"/>
    </source>
</evidence>
<evidence type="ECO:0000313" key="2">
    <source>
        <dbReference type="EMBL" id="PJZ67676.1"/>
    </source>
</evidence>
<gene>
    <name evidence="2" type="ORF">CH371_06650</name>
</gene>
<sequence length="218" mass="22910">MLRSYFIFPTLLVLALSLSVSNCITSKVCSEQDRGCSLQASLVSFFSTPPGIYLYGSLNSYQGNVASLGPDMFGGLRNICSGERILAQTVNLTCANVLPFASSDTLTLANYAAAPNNFFLSTFGPVYGAKGEIISADWNSFISVAINRSLADSGVTSDEFWTFAASAGTYNGADNCTNGTDTGTLGTVGDPFSTVAGWYGGSTTPICSEAKKIVCICY</sequence>
<keyword evidence="1" id="KW-0732">Signal</keyword>
<feature type="signal peptide" evidence="1">
    <location>
        <begin position="1"/>
        <end position="22"/>
    </location>
</feature>
<dbReference type="Proteomes" id="UP000231912">
    <property type="component" value="Unassembled WGS sequence"/>
</dbReference>
<reference evidence="2 3" key="1">
    <citation type="submission" date="2017-07" db="EMBL/GenBank/DDBJ databases">
        <title>Leptospira spp. isolated from tropical soils.</title>
        <authorList>
            <person name="Thibeaux R."/>
            <person name="Iraola G."/>
            <person name="Ferres I."/>
            <person name="Bierque E."/>
            <person name="Girault D."/>
            <person name="Soupe-Gilbert M.-E."/>
            <person name="Picardeau M."/>
            <person name="Goarant C."/>
        </authorList>
    </citation>
    <scope>NUCLEOTIDE SEQUENCE [LARGE SCALE GENOMIC DNA]</scope>
    <source>
        <strain evidence="2 3">FH2-C-A2</strain>
    </source>
</reference>